<dbReference type="InterPro" id="IPR013325">
    <property type="entry name" value="RNA_pol_sigma_r2"/>
</dbReference>
<dbReference type="KEGG" id="hau:Haur_0367"/>
<reference evidence="6 7" key="1">
    <citation type="journal article" date="2011" name="Stand. Genomic Sci.">
        <title>Complete genome sequence of the filamentous gliding predatory bacterium Herpetosiphon aurantiacus type strain (114-95(T)).</title>
        <authorList>
            <person name="Kiss H."/>
            <person name="Nett M."/>
            <person name="Domin N."/>
            <person name="Martin K."/>
            <person name="Maresca J.A."/>
            <person name="Copeland A."/>
            <person name="Lapidus A."/>
            <person name="Lucas S."/>
            <person name="Berry K.W."/>
            <person name="Glavina Del Rio T."/>
            <person name="Dalin E."/>
            <person name="Tice H."/>
            <person name="Pitluck S."/>
            <person name="Richardson P."/>
            <person name="Bruce D."/>
            <person name="Goodwin L."/>
            <person name="Han C."/>
            <person name="Detter J.C."/>
            <person name="Schmutz J."/>
            <person name="Brettin T."/>
            <person name="Land M."/>
            <person name="Hauser L."/>
            <person name="Kyrpides N.C."/>
            <person name="Ivanova N."/>
            <person name="Goker M."/>
            <person name="Woyke T."/>
            <person name="Klenk H.P."/>
            <person name="Bryant D.A."/>
        </authorList>
    </citation>
    <scope>NUCLEOTIDE SEQUENCE [LARGE SCALE GENOMIC DNA]</scope>
    <source>
        <strain evidence="7">ATCC 23779 / DSM 785 / 114-95</strain>
    </source>
</reference>
<dbReference type="InterPro" id="IPR007627">
    <property type="entry name" value="RNA_pol_sigma70_r2"/>
</dbReference>
<keyword evidence="7" id="KW-1185">Reference proteome</keyword>
<name>A9AU99_HERA2</name>
<gene>
    <name evidence="6" type="ordered locus">Haur_0367</name>
</gene>
<evidence type="ECO:0000256" key="1">
    <source>
        <dbReference type="ARBA" id="ARBA00023015"/>
    </source>
</evidence>
<dbReference type="Gene3D" id="1.10.10.10">
    <property type="entry name" value="Winged helix-like DNA-binding domain superfamily/Winged helix DNA-binding domain"/>
    <property type="match status" value="2"/>
</dbReference>
<dbReference type="Pfam" id="PF00140">
    <property type="entry name" value="Sigma70_r1_2"/>
    <property type="match status" value="1"/>
</dbReference>
<evidence type="ECO:0000256" key="2">
    <source>
        <dbReference type="ARBA" id="ARBA00023082"/>
    </source>
</evidence>
<dbReference type="InterPro" id="IPR009042">
    <property type="entry name" value="RNA_pol_sigma70_r1_2"/>
</dbReference>
<dbReference type="InterPro" id="IPR007630">
    <property type="entry name" value="RNA_pol_sigma70_r4"/>
</dbReference>
<dbReference type="GO" id="GO:0006352">
    <property type="term" value="P:DNA-templated transcription initiation"/>
    <property type="evidence" value="ECO:0007669"/>
    <property type="project" value="InterPro"/>
</dbReference>
<dbReference type="Pfam" id="PF04545">
    <property type="entry name" value="Sigma70_r4"/>
    <property type="match status" value="1"/>
</dbReference>
<dbReference type="SUPFAM" id="SSF88946">
    <property type="entry name" value="Sigma2 domain of RNA polymerase sigma factors"/>
    <property type="match status" value="1"/>
</dbReference>
<evidence type="ECO:0000259" key="5">
    <source>
        <dbReference type="PROSITE" id="PS00715"/>
    </source>
</evidence>
<dbReference type="InterPro" id="IPR013324">
    <property type="entry name" value="RNA_pol_sigma_r3/r4-like"/>
</dbReference>
<protein>
    <submittedName>
        <fullName evidence="6">RNA polymerase, sigma 70 subunit, RpoD family</fullName>
    </submittedName>
</protein>
<dbReference type="InParanoid" id="A9AU99"/>
<dbReference type="AlphaFoldDB" id="A9AU99"/>
<dbReference type="SUPFAM" id="SSF88659">
    <property type="entry name" value="Sigma3 and sigma4 domains of RNA polymerase sigma factors"/>
    <property type="match status" value="2"/>
</dbReference>
<dbReference type="EMBL" id="CP000875">
    <property type="protein sequence ID" value="ABX03018.1"/>
    <property type="molecule type" value="Genomic_DNA"/>
</dbReference>
<dbReference type="InterPro" id="IPR014284">
    <property type="entry name" value="RNA_pol_sigma-70_dom"/>
</dbReference>
<dbReference type="GO" id="GO:0016987">
    <property type="term" value="F:sigma factor activity"/>
    <property type="evidence" value="ECO:0007669"/>
    <property type="project" value="UniProtKB-KW"/>
</dbReference>
<dbReference type="CDD" id="cd06171">
    <property type="entry name" value="Sigma70_r4"/>
    <property type="match status" value="1"/>
</dbReference>
<dbReference type="BioCyc" id="HAUR316274:GHYA-370-MONOMER"/>
<dbReference type="PROSITE" id="PS00715">
    <property type="entry name" value="SIGMA70_1"/>
    <property type="match status" value="1"/>
</dbReference>
<keyword evidence="2" id="KW-0731">Sigma factor</keyword>
<dbReference type="FunFam" id="1.10.601.10:FF:000001">
    <property type="entry name" value="RNA polymerase sigma factor SigA"/>
    <property type="match status" value="1"/>
</dbReference>
<keyword evidence="4" id="KW-0804">Transcription</keyword>
<dbReference type="InterPro" id="IPR036388">
    <property type="entry name" value="WH-like_DNA-bd_sf"/>
</dbReference>
<dbReference type="STRING" id="316274.Haur_0367"/>
<dbReference type="Proteomes" id="UP000000787">
    <property type="component" value="Chromosome"/>
</dbReference>
<dbReference type="PANTHER" id="PTHR30603:SF67">
    <property type="entry name" value="RNA POLYMERASE SIGMA FACTOR RPOS"/>
    <property type="match status" value="1"/>
</dbReference>
<evidence type="ECO:0000313" key="7">
    <source>
        <dbReference type="Proteomes" id="UP000000787"/>
    </source>
</evidence>
<dbReference type="eggNOG" id="COG0568">
    <property type="taxonomic scope" value="Bacteria"/>
</dbReference>
<dbReference type="Gene3D" id="1.10.601.10">
    <property type="entry name" value="RNA Polymerase Primary Sigma Factor"/>
    <property type="match status" value="1"/>
</dbReference>
<dbReference type="Gene3D" id="1.20.120.1810">
    <property type="match status" value="1"/>
</dbReference>
<dbReference type="Pfam" id="PF04539">
    <property type="entry name" value="Sigma70_r3"/>
    <property type="match status" value="1"/>
</dbReference>
<keyword evidence="1" id="KW-0805">Transcription regulation</keyword>
<proteinExistence type="predicted"/>
<dbReference type="GO" id="GO:0003677">
    <property type="term" value="F:DNA binding"/>
    <property type="evidence" value="ECO:0007669"/>
    <property type="project" value="UniProtKB-KW"/>
</dbReference>
<dbReference type="InterPro" id="IPR000943">
    <property type="entry name" value="RNA_pol_sigma70"/>
</dbReference>
<dbReference type="InterPro" id="IPR050239">
    <property type="entry name" value="Sigma-70_RNA_pol_init_factors"/>
</dbReference>
<dbReference type="PANTHER" id="PTHR30603">
    <property type="entry name" value="RNA POLYMERASE SIGMA FACTOR RPO"/>
    <property type="match status" value="1"/>
</dbReference>
<evidence type="ECO:0000256" key="4">
    <source>
        <dbReference type="ARBA" id="ARBA00023163"/>
    </source>
</evidence>
<evidence type="ECO:0000313" key="6">
    <source>
        <dbReference type="EMBL" id="ABX03018.1"/>
    </source>
</evidence>
<dbReference type="PRINTS" id="PR00046">
    <property type="entry name" value="SIGMA70FCT"/>
</dbReference>
<evidence type="ECO:0000256" key="3">
    <source>
        <dbReference type="ARBA" id="ARBA00023125"/>
    </source>
</evidence>
<dbReference type="InterPro" id="IPR007624">
    <property type="entry name" value="RNA_pol_sigma70_r3"/>
</dbReference>
<keyword evidence="3" id="KW-0238">DNA-binding</keyword>
<dbReference type="HOGENOM" id="CLU_014793_3_4_0"/>
<organism evidence="6 7">
    <name type="scientific">Herpetosiphon aurantiacus (strain ATCC 23779 / DSM 785 / 114-95)</name>
    <dbReference type="NCBI Taxonomy" id="316274"/>
    <lineage>
        <taxon>Bacteria</taxon>
        <taxon>Bacillati</taxon>
        <taxon>Chloroflexota</taxon>
        <taxon>Chloroflexia</taxon>
        <taxon>Herpetosiphonales</taxon>
        <taxon>Herpetosiphonaceae</taxon>
        <taxon>Herpetosiphon</taxon>
    </lineage>
</organism>
<dbReference type="Pfam" id="PF04542">
    <property type="entry name" value="Sigma70_r2"/>
    <property type="match status" value="1"/>
</dbReference>
<dbReference type="NCBIfam" id="TIGR02937">
    <property type="entry name" value="sigma70-ECF"/>
    <property type="match status" value="1"/>
</dbReference>
<sequence length="391" mass="44684">MFTRRNVVDCIENPAGSIDSFRAPPAAKAIVGVAQRAWTMTKYETMNVAKNQPELEDAPEGWELEPGFNDEDVELAIVNLRRKKTLYSEAVEDSVQMYLREIGEVELLTAEEEITLAKQIETGRKAEHQLQTEQYATWDERTALERRVDFGNEGRRKLTQANLRLVVSVAKKYIGNHMSFMDLIQEGNIGLMRAVEKFDYRKGNRFSTYATWWIRQAVTRAIAEQSRTIRLPVHLSESIAQMRRVAYQLEQALQREATPDELADALGVSLRKVKRMLNASVQPVSLEQPIGKEGQGRVGEFLADDTDEAPLEQATRMMLQDELADALSQLPDRERQILLLRYGLADGKRRTLEEVGAEFGITRERTRQIEAEAMRHLRQPNVGQHLRAYLD</sequence>
<accession>A9AU99</accession>
<feature type="domain" description="RNA polymerase sigma-70" evidence="5">
    <location>
        <begin position="182"/>
        <end position="195"/>
    </location>
</feature>